<protein>
    <submittedName>
        <fullName evidence="4">Response regulator</fullName>
    </submittedName>
</protein>
<feature type="region of interest" description="Disordered" evidence="2">
    <location>
        <begin position="1"/>
        <end position="21"/>
    </location>
</feature>
<dbReference type="SUPFAM" id="SSF52172">
    <property type="entry name" value="CheY-like"/>
    <property type="match status" value="1"/>
</dbReference>
<name>A0ABU5AV57_9HYPH</name>
<dbReference type="PROSITE" id="PS50110">
    <property type="entry name" value="RESPONSE_REGULATORY"/>
    <property type="match status" value="1"/>
</dbReference>
<keyword evidence="1" id="KW-0597">Phosphoprotein</keyword>
<dbReference type="EMBL" id="JAVIIP010000018">
    <property type="protein sequence ID" value="MDX8541091.1"/>
    <property type="molecule type" value="Genomic_DNA"/>
</dbReference>
<accession>A0ABU5AV57</accession>
<evidence type="ECO:0000313" key="5">
    <source>
        <dbReference type="Proteomes" id="UP001276564"/>
    </source>
</evidence>
<evidence type="ECO:0000259" key="3">
    <source>
        <dbReference type="PROSITE" id="PS50110"/>
    </source>
</evidence>
<feature type="domain" description="Response regulatory" evidence="3">
    <location>
        <begin position="31"/>
        <end position="148"/>
    </location>
</feature>
<dbReference type="RefSeq" id="WP_127285062.1">
    <property type="nucleotide sequence ID" value="NZ_JAVIIO010000013.1"/>
</dbReference>
<feature type="compositionally biased region" description="Basic and acidic residues" evidence="2">
    <location>
        <begin position="1"/>
        <end position="12"/>
    </location>
</feature>
<dbReference type="Gene3D" id="3.40.50.2300">
    <property type="match status" value="1"/>
</dbReference>
<evidence type="ECO:0000313" key="4">
    <source>
        <dbReference type="EMBL" id="MDX8541091.1"/>
    </source>
</evidence>
<reference evidence="4 5" key="1">
    <citation type="submission" date="2023-08" db="EMBL/GenBank/DDBJ databases">
        <title>Implementing the SeqCode for naming new Mesorhizobium species isolated from Vachellia karroo root nodules.</title>
        <authorList>
            <person name="Van Lill M."/>
        </authorList>
    </citation>
    <scope>NUCLEOTIDE SEQUENCE [LARGE SCALE GENOMIC DNA]</scope>
    <source>
        <strain evidence="4 5">VK4B</strain>
    </source>
</reference>
<dbReference type="InterPro" id="IPR011006">
    <property type="entry name" value="CheY-like_superfamily"/>
</dbReference>
<gene>
    <name evidence="4" type="ORF">RFM23_26075</name>
</gene>
<comment type="caution">
    <text evidence="4">The sequence shown here is derived from an EMBL/GenBank/DDBJ whole genome shotgun (WGS) entry which is preliminary data.</text>
</comment>
<sequence length="153" mass="15807">MSPTDRETRTADHPNAAARGTDAGLATDFSQVLVIGRSPINRVVVAKIVEKSGLKPISESPETAAKALRGLIPGAVVLDGGADNKDCDALISGIDALRRISGKALPSVILLSTKTGTPESLGLSSVIDAVVAKPITPERLQPVIDRLIGLVRG</sequence>
<dbReference type="Proteomes" id="UP001276564">
    <property type="component" value="Unassembled WGS sequence"/>
</dbReference>
<feature type="modified residue" description="4-aspartylphosphate" evidence="1">
    <location>
        <position position="79"/>
    </location>
</feature>
<evidence type="ECO:0000256" key="1">
    <source>
        <dbReference type="PROSITE-ProRule" id="PRU00169"/>
    </source>
</evidence>
<dbReference type="InterPro" id="IPR001789">
    <property type="entry name" value="Sig_transdc_resp-reg_receiver"/>
</dbReference>
<evidence type="ECO:0000256" key="2">
    <source>
        <dbReference type="SAM" id="MobiDB-lite"/>
    </source>
</evidence>
<keyword evidence="5" id="KW-1185">Reference proteome</keyword>
<organism evidence="4 5">
    <name type="scientific">Mesorhizobium abyssinicae</name>
    <dbReference type="NCBI Taxonomy" id="1209958"/>
    <lineage>
        <taxon>Bacteria</taxon>
        <taxon>Pseudomonadati</taxon>
        <taxon>Pseudomonadota</taxon>
        <taxon>Alphaproteobacteria</taxon>
        <taxon>Hyphomicrobiales</taxon>
        <taxon>Phyllobacteriaceae</taxon>
        <taxon>Mesorhizobium</taxon>
    </lineage>
</organism>
<proteinExistence type="predicted"/>